<protein>
    <recommendedName>
        <fullName evidence="4">Secreted protein</fullName>
    </recommendedName>
</protein>
<name>A0A6A7AS19_9PLEO</name>
<evidence type="ECO:0000256" key="1">
    <source>
        <dbReference type="SAM" id="SignalP"/>
    </source>
</evidence>
<dbReference type="Proteomes" id="UP000799423">
    <property type="component" value="Unassembled WGS sequence"/>
</dbReference>
<gene>
    <name evidence="2" type="ORF">T440DRAFT_263159</name>
</gene>
<evidence type="ECO:0000313" key="3">
    <source>
        <dbReference type="Proteomes" id="UP000799423"/>
    </source>
</evidence>
<keyword evidence="1" id="KW-0732">Signal</keyword>
<accession>A0A6A7AS19</accession>
<dbReference type="AlphaFoldDB" id="A0A6A7AS19"/>
<feature type="chain" id="PRO_5025642618" description="Secreted protein" evidence="1">
    <location>
        <begin position="25"/>
        <end position="172"/>
    </location>
</feature>
<sequence>MSMWSSRLWFGECLVLLLIKANSARWCDVQKRLLEAGRRWLTYTRNTRYPDIHQPCERNLEPAKNTLCLIYKLLPKLYGWPIVDHDYDKWSAVTMFRVVRVSRAPMSSTRAPPFAPTRMLSTIPNDTPGQPRPSHITTLIMASPRGAVDPPSRIIKTEPLASWFRAGSVAYN</sequence>
<evidence type="ECO:0000313" key="2">
    <source>
        <dbReference type="EMBL" id="KAF2845524.1"/>
    </source>
</evidence>
<feature type="signal peptide" evidence="1">
    <location>
        <begin position="1"/>
        <end position="24"/>
    </location>
</feature>
<evidence type="ECO:0008006" key="4">
    <source>
        <dbReference type="Google" id="ProtNLM"/>
    </source>
</evidence>
<dbReference type="EMBL" id="MU006345">
    <property type="protein sequence ID" value="KAF2845524.1"/>
    <property type="molecule type" value="Genomic_DNA"/>
</dbReference>
<proteinExistence type="predicted"/>
<keyword evidence="3" id="KW-1185">Reference proteome</keyword>
<reference evidence="2" key="1">
    <citation type="submission" date="2020-01" db="EMBL/GenBank/DDBJ databases">
        <authorList>
            <consortium name="DOE Joint Genome Institute"/>
            <person name="Haridas S."/>
            <person name="Albert R."/>
            <person name="Binder M."/>
            <person name="Bloem J."/>
            <person name="Labutti K."/>
            <person name="Salamov A."/>
            <person name="Andreopoulos B."/>
            <person name="Baker S.E."/>
            <person name="Barry K."/>
            <person name="Bills G."/>
            <person name="Bluhm B.H."/>
            <person name="Cannon C."/>
            <person name="Castanera R."/>
            <person name="Culley D.E."/>
            <person name="Daum C."/>
            <person name="Ezra D."/>
            <person name="Gonzalez J.B."/>
            <person name="Henrissat B."/>
            <person name="Kuo A."/>
            <person name="Liang C."/>
            <person name="Lipzen A."/>
            <person name="Lutzoni F."/>
            <person name="Magnuson J."/>
            <person name="Mondo S."/>
            <person name="Nolan M."/>
            <person name="Ohm R."/>
            <person name="Pangilinan J."/>
            <person name="Park H.-J."/>
            <person name="Ramirez L."/>
            <person name="Alfaro M."/>
            <person name="Sun H."/>
            <person name="Tritt A."/>
            <person name="Yoshinaga Y."/>
            <person name="Zwiers L.-H."/>
            <person name="Turgeon B.G."/>
            <person name="Goodwin S.B."/>
            <person name="Spatafora J.W."/>
            <person name="Crous P.W."/>
            <person name="Grigoriev I.V."/>
        </authorList>
    </citation>
    <scope>NUCLEOTIDE SEQUENCE</scope>
    <source>
        <strain evidence="2">IPT5</strain>
    </source>
</reference>
<organism evidence="2 3">
    <name type="scientific">Plenodomus tracheiphilus IPT5</name>
    <dbReference type="NCBI Taxonomy" id="1408161"/>
    <lineage>
        <taxon>Eukaryota</taxon>
        <taxon>Fungi</taxon>
        <taxon>Dikarya</taxon>
        <taxon>Ascomycota</taxon>
        <taxon>Pezizomycotina</taxon>
        <taxon>Dothideomycetes</taxon>
        <taxon>Pleosporomycetidae</taxon>
        <taxon>Pleosporales</taxon>
        <taxon>Pleosporineae</taxon>
        <taxon>Leptosphaeriaceae</taxon>
        <taxon>Plenodomus</taxon>
    </lineage>
</organism>